<dbReference type="Pfam" id="PF09614">
    <property type="entry name" value="Cas_Csy2"/>
    <property type="match status" value="1"/>
</dbReference>
<dbReference type="NCBIfam" id="TIGR02565">
    <property type="entry name" value="cas_Csy2"/>
    <property type="match status" value="1"/>
</dbReference>
<evidence type="ECO:0000313" key="2">
    <source>
        <dbReference type="Proteomes" id="UP000547614"/>
    </source>
</evidence>
<dbReference type="Proteomes" id="UP000547614">
    <property type="component" value="Unassembled WGS sequence"/>
</dbReference>
<sequence length="335" mass="37472">MPMPDPRGLLILPRLKVQNANAVSSPMTWGFPSMTAFTGFAQALERRLGDRLELLIDGVGVICHHHEAQVTRDGEFSFHQPRLPTASRGAGVLDSHGVLKTASFIEEGRMHLEVTVVLGITDGTALQYPDDPEAHAIIREAVVGLRLAGGSFLADTPIHPELVSLGDDEDQRRETFRRLTRRWLPGFALVLRHDLLAERLVEMRETRPETTLMDAWLDMAAMHWDCHQADPEGDAEGQASGVEWSIRRPPGWIVPIPVGYGAISKLHEPGEVANARDNKRWLAFTETLYSLGEWKSPHRLTSPQALLWYIDNDLEQGIYRLNNDYVPSDSTQPTD</sequence>
<dbReference type="InterPro" id="IPR013398">
    <property type="entry name" value="CRISPR-assoc_prot_Csy2"/>
</dbReference>
<proteinExistence type="predicted"/>
<accession>A0A839V710</accession>
<keyword evidence="2" id="KW-1185">Reference proteome</keyword>
<dbReference type="EMBL" id="JACHXP010000009">
    <property type="protein sequence ID" value="MBB3190931.1"/>
    <property type="molecule type" value="Genomic_DNA"/>
</dbReference>
<dbReference type="RefSeq" id="WP_246389903.1">
    <property type="nucleotide sequence ID" value="NZ_JACHXP010000009.1"/>
</dbReference>
<protein>
    <submittedName>
        <fullName evidence="1">CRISPR-associated protein Csy2</fullName>
    </submittedName>
</protein>
<dbReference type="AlphaFoldDB" id="A0A839V710"/>
<organism evidence="1 2">
    <name type="scientific">Halomonas cerina</name>
    <dbReference type="NCBI Taxonomy" id="447424"/>
    <lineage>
        <taxon>Bacteria</taxon>
        <taxon>Pseudomonadati</taxon>
        <taxon>Pseudomonadota</taxon>
        <taxon>Gammaproteobacteria</taxon>
        <taxon>Oceanospirillales</taxon>
        <taxon>Halomonadaceae</taxon>
        <taxon>Halomonas</taxon>
    </lineage>
</organism>
<reference evidence="1 2" key="1">
    <citation type="submission" date="2020-08" db="EMBL/GenBank/DDBJ databases">
        <title>Genomic Encyclopedia of Type Strains, Phase III (KMG-III): the genomes of soil and plant-associated and newly described type strains.</title>
        <authorList>
            <person name="Whitman W."/>
        </authorList>
    </citation>
    <scope>NUCLEOTIDE SEQUENCE [LARGE SCALE GENOMIC DNA]</scope>
    <source>
        <strain evidence="1 2">CECT 7282</strain>
    </source>
</reference>
<evidence type="ECO:0000313" key="1">
    <source>
        <dbReference type="EMBL" id="MBB3190931.1"/>
    </source>
</evidence>
<dbReference type="CDD" id="cd09736">
    <property type="entry name" value="Csy2_I-F"/>
    <property type="match status" value="1"/>
</dbReference>
<gene>
    <name evidence="1" type="ORF">FHR94_002172</name>
</gene>
<name>A0A839V710_9GAMM</name>
<comment type="caution">
    <text evidence="1">The sequence shown here is derived from an EMBL/GenBank/DDBJ whole genome shotgun (WGS) entry which is preliminary data.</text>
</comment>